<feature type="domain" description="Response regulatory" evidence="10">
    <location>
        <begin position="605"/>
        <end position="719"/>
    </location>
</feature>
<dbReference type="InterPro" id="IPR004358">
    <property type="entry name" value="Sig_transdc_His_kin-like_C"/>
</dbReference>
<gene>
    <name evidence="13" type="ORF">SYV04_37010</name>
</gene>
<dbReference type="Pfam" id="PF01584">
    <property type="entry name" value="CheW"/>
    <property type="match status" value="1"/>
</dbReference>
<evidence type="ECO:0000256" key="8">
    <source>
        <dbReference type="SAM" id="MobiDB-lite"/>
    </source>
</evidence>
<protein>
    <recommendedName>
        <fullName evidence="2">histidine kinase</fullName>
        <ecNumber evidence="2">2.7.13.3</ecNumber>
    </recommendedName>
</protein>
<dbReference type="RefSeq" id="WP_321550761.1">
    <property type="nucleotide sequence ID" value="NZ_JAXIVS010000017.1"/>
</dbReference>
<dbReference type="SUPFAM" id="SSF47226">
    <property type="entry name" value="Histidine-containing phosphotransfer domain, HPT domain"/>
    <property type="match status" value="1"/>
</dbReference>
<dbReference type="PROSITE" id="PS50110">
    <property type="entry name" value="RESPONSE_REGULATORY"/>
    <property type="match status" value="1"/>
</dbReference>
<evidence type="ECO:0000256" key="4">
    <source>
        <dbReference type="ARBA" id="ARBA00022679"/>
    </source>
</evidence>
<evidence type="ECO:0000259" key="9">
    <source>
        <dbReference type="PROSITE" id="PS50109"/>
    </source>
</evidence>
<dbReference type="Gene3D" id="2.30.30.40">
    <property type="entry name" value="SH3 Domains"/>
    <property type="match status" value="1"/>
</dbReference>
<feature type="modified residue" description="4-aspartylphosphate" evidence="7">
    <location>
        <position position="654"/>
    </location>
</feature>
<comment type="caution">
    <text evidence="13">The sequence shown here is derived from an EMBL/GenBank/DDBJ whole genome shotgun (WGS) entry which is preliminary data.</text>
</comment>
<feature type="domain" description="Histidine kinase" evidence="9">
    <location>
        <begin position="216"/>
        <end position="460"/>
    </location>
</feature>
<evidence type="ECO:0000256" key="1">
    <source>
        <dbReference type="ARBA" id="ARBA00000085"/>
    </source>
</evidence>
<organism evidence="13 14">
    <name type="scientific">Hyalangium rubrum</name>
    <dbReference type="NCBI Taxonomy" id="3103134"/>
    <lineage>
        <taxon>Bacteria</taxon>
        <taxon>Pseudomonadati</taxon>
        <taxon>Myxococcota</taxon>
        <taxon>Myxococcia</taxon>
        <taxon>Myxococcales</taxon>
        <taxon>Cystobacterineae</taxon>
        <taxon>Archangiaceae</taxon>
        <taxon>Hyalangium</taxon>
    </lineage>
</organism>
<dbReference type="Gene3D" id="1.20.120.160">
    <property type="entry name" value="HPT domain"/>
    <property type="match status" value="1"/>
</dbReference>
<dbReference type="InterPro" id="IPR036061">
    <property type="entry name" value="CheW-like_dom_sf"/>
</dbReference>
<dbReference type="Gene3D" id="3.30.565.10">
    <property type="entry name" value="Histidine kinase-like ATPase, C-terminal domain"/>
    <property type="match status" value="1"/>
</dbReference>
<dbReference type="SMART" id="SM00073">
    <property type="entry name" value="HPT"/>
    <property type="match status" value="1"/>
</dbReference>
<evidence type="ECO:0000256" key="3">
    <source>
        <dbReference type="ARBA" id="ARBA00022553"/>
    </source>
</evidence>
<dbReference type="CDD" id="cd00088">
    <property type="entry name" value="HPT"/>
    <property type="match status" value="1"/>
</dbReference>
<evidence type="ECO:0000313" key="13">
    <source>
        <dbReference type="EMBL" id="MDY7232048.1"/>
    </source>
</evidence>
<evidence type="ECO:0000256" key="2">
    <source>
        <dbReference type="ARBA" id="ARBA00012438"/>
    </source>
</evidence>
<dbReference type="PROSITE" id="PS50894">
    <property type="entry name" value="HPT"/>
    <property type="match status" value="1"/>
</dbReference>
<feature type="modified residue" description="Phosphohistidine" evidence="6">
    <location>
        <position position="54"/>
    </location>
</feature>
<dbReference type="EMBL" id="JAXIVS010000017">
    <property type="protein sequence ID" value="MDY7232048.1"/>
    <property type="molecule type" value="Genomic_DNA"/>
</dbReference>
<dbReference type="InterPro" id="IPR036890">
    <property type="entry name" value="HATPase_C_sf"/>
</dbReference>
<dbReference type="InterPro" id="IPR005467">
    <property type="entry name" value="His_kinase_dom"/>
</dbReference>
<dbReference type="InterPro" id="IPR051315">
    <property type="entry name" value="Bact_Chemotaxis_CheA"/>
</dbReference>
<dbReference type="InterPro" id="IPR003594">
    <property type="entry name" value="HATPase_dom"/>
</dbReference>
<evidence type="ECO:0000259" key="11">
    <source>
        <dbReference type="PROSITE" id="PS50851"/>
    </source>
</evidence>
<evidence type="ECO:0000313" key="14">
    <source>
        <dbReference type="Proteomes" id="UP001291309"/>
    </source>
</evidence>
<dbReference type="PANTHER" id="PTHR43395">
    <property type="entry name" value="SENSOR HISTIDINE KINASE CHEA"/>
    <property type="match status" value="1"/>
</dbReference>
<evidence type="ECO:0000256" key="5">
    <source>
        <dbReference type="ARBA" id="ARBA00022777"/>
    </source>
</evidence>
<dbReference type="CDD" id="cd17546">
    <property type="entry name" value="REC_hyHK_CKI1_RcsC-like"/>
    <property type="match status" value="1"/>
</dbReference>
<dbReference type="Gene3D" id="3.40.50.2300">
    <property type="match status" value="1"/>
</dbReference>
<dbReference type="SUPFAM" id="SSF55874">
    <property type="entry name" value="ATPase domain of HSP90 chaperone/DNA topoisomerase II/histidine kinase"/>
    <property type="match status" value="1"/>
</dbReference>
<keyword evidence="4" id="KW-0808">Transferase</keyword>
<dbReference type="EC" id="2.7.13.3" evidence="2"/>
<feature type="domain" description="CheW-like" evidence="11">
    <location>
        <begin position="462"/>
        <end position="596"/>
    </location>
</feature>
<dbReference type="SMART" id="SM00387">
    <property type="entry name" value="HATPase_c"/>
    <property type="match status" value="1"/>
</dbReference>
<dbReference type="InterPro" id="IPR011006">
    <property type="entry name" value="CheY-like_superfamily"/>
</dbReference>
<keyword evidence="3 7" id="KW-0597">Phosphoprotein</keyword>
<dbReference type="PROSITE" id="PS50851">
    <property type="entry name" value="CHEW"/>
    <property type="match status" value="1"/>
</dbReference>
<evidence type="ECO:0000256" key="6">
    <source>
        <dbReference type="PROSITE-ProRule" id="PRU00110"/>
    </source>
</evidence>
<dbReference type="InterPro" id="IPR002545">
    <property type="entry name" value="CheW-lke_dom"/>
</dbReference>
<evidence type="ECO:0000259" key="12">
    <source>
        <dbReference type="PROSITE" id="PS50894"/>
    </source>
</evidence>
<dbReference type="InterPro" id="IPR036641">
    <property type="entry name" value="HPT_dom_sf"/>
</dbReference>
<feature type="region of interest" description="Disordered" evidence="8">
    <location>
        <begin position="167"/>
        <end position="194"/>
    </location>
</feature>
<proteinExistence type="predicted"/>
<dbReference type="SUPFAM" id="SSF52172">
    <property type="entry name" value="CheY-like"/>
    <property type="match status" value="1"/>
</dbReference>
<dbReference type="InterPro" id="IPR001789">
    <property type="entry name" value="Sig_transdc_resp-reg_receiver"/>
</dbReference>
<accession>A0ABU5HGS9</accession>
<dbReference type="PANTHER" id="PTHR43395:SF1">
    <property type="entry name" value="CHEMOTAXIS PROTEIN CHEA"/>
    <property type="match status" value="1"/>
</dbReference>
<feature type="domain" description="HPt" evidence="12">
    <location>
        <begin position="3"/>
        <end position="111"/>
    </location>
</feature>
<dbReference type="SMART" id="SM00448">
    <property type="entry name" value="REC"/>
    <property type="match status" value="1"/>
</dbReference>
<comment type="catalytic activity">
    <reaction evidence="1">
        <text>ATP + protein L-histidine = ADP + protein N-phospho-L-histidine.</text>
        <dbReference type="EC" id="2.7.13.3"/>
    </reaction>
</comment>
<evidence type="ECO:0000256" key="7">
    <source>
        <dbReference type="PROSITE-ProRule" id="PRU00169"/>
    </source>
</evidence>
<sequence>MSVDPLLQGLVTGFAAEAQEICQKVTMDLLDLERGGQDTDALNKAYNRLGRHLHTLKGSAASLGLQDLSEIAHKLEDALAPLRANVQKMPRKVVDVLLHGLDIFLLRVQAHSDGRGDSLPDYTAALALLVTEAPPAEQGAEAAPAAGAPAAGPAAAAPAAAPVAAPAAPAPVEMPTREEGPSGDSEGASWRVSSRQVTSLMREVERLREVRLRTEERSRELDRVVSLLARQGLLAETAEARTLLSGVGRALRSDGEETGDIVDELEEGLKAITTRPVRTILEPLQRMVRDLSRQLGKEARLSVVGAEVSLDRRLLEKLNVALVHLLRNAVDHGLESPGDRERAGKHHEGALTLRIEQQGNLLFLECADDGRGIDVKRVRQAAESRGIAPPEELARMNDNQIRDLIFRPAFSTRTDVTDTSGRGVGLDAVRAAVEALQGRIEVASTLGQGTRFVLTLPVELGSSPVLVVRVFDQMMGLPMLAVEATQLTRMDVLHINRRRAQLKHQGQLIPVMDLAARMGLRAATLPAEGQPIMIISSGGKRVALTVDLVEGDRDLVIRPLPAEVRDVPAYQGAATSIRGELMLILRPSWLVSDPAQPTPSQQTRRALVVDDSLTARALHRANLEAGGFTVHLASSGTRALERLQTDSYDVIICDLEMEEMDGEALIRRLRERPETRDLPIILVSTHEAGRERGRAAGADGFLSKRDCAAGRLLSEVLDVMSRRGGRS</sequence>
<dbReference type="Pfam" id="PF00072">
    <property type="entry name" value="Response_reg"/>
    <property type="match status" value="1"/>
</dbReference>
<name>A0ABU5HGS9_9BACT</name>
<evidence type="ECO:0000259" key="10">
    <source>
        <dbReference type="PROSITE" id="PS50110"/>
    </source>
</evidence>
<dbReference type="Proteomes" id="UP001291309">
    <property type="component" value="Unassembled WGS sequence"/>
</dbReference>
<dbReference type="Pfam" id="PF02518">
    <property type="entry name" value="HATPase_c"/>
    <property type="match status" value="1"/>
</dbReference>
<dbReference type="Pfam" id="PF01627">
    <property type="entry name" value="Hpt"/>
    <property type="match status" value="1"/>
</dbReference>
<dbReference type="SMART" id="SM00260">
    <property type="entry name" value="CheW"/>
    <property type="match status" value="1"/>
</dbReference>
<dbReference type="InterPro" id="IPR008207">
    <property type="entry name" value="Sig_transdc_His_kin_Hpt_dom"/>
</dbReference>
<dbReference type="SUPFAM" id="SSF50341">
    <property type="entry name" value="CheW-like"/>
    <property type="match status" value="1"/>
</dbReference>
<reference evidence="13 14" key="1">
    <citation type="submission" date="2023-12" db="EMBL/GenBank/DDBJ databases">
        <title>the genome sequence of Hyalangium sp. s54d21.</title>
        <authorList>
            <person name="Zhang X."/>
        </authorList>
    </citation>
    <scope>NUCLEOTIDE SEQUENCE [LARGE SCALE GENOMIC DNA]</scope>
    <source>
        <strain evidence="14">s54d21</strain>
    </source>
</reference>
<keyword evidence="5" id="KW-0418">Kinase</keyword>
<dbReference type="PRINTS" id="PR00344">
    <property type="entry name" value="BCTRLSENSOR"/>
</dbReference>
<keyword evidence="14" id="KW-1185">Reference proteome</keyword>
<dbReference type="PROSITE" id="PS50109">
    <property type="entry name" value="HIS_KIN"/>
    <property type="match status" value="1"/>
</dbReference>